<reference evidence="2 3" key="1">
    <citation type="submission" date="2022-12" db="EMBL/GenBank/DDBJ databases">
        <title>Two new species, Stenotrophomonas aracearum and Stenotrophomonas oahuensis, isolated from Anthurium (Araceae family) in Hawaii.</title>
        <authorList>
            <person name="Chunag S.C."/>
            <person name="Dobhal S."/>
            <person name="Alvarez A."/>
            <person name="Arif M."/>
        </authorList>
    </citation>
    <scope>NUCLEOTIDE SEQUENCE [LARGE SCALE GENOMIC DNA]</scope>
    <source>
        <strain evidence="2 3">A5586</strain>
    </source>
</reference>
<accession>A0ABY9YQH4</accession>
<feature type="transmembrane region" description="Helical" evidence="1">
    <location>
        <begin position="117"/>
        <end position="143"/>
    </location>
</feature>
<organism evidence="2 3">
    <name type="scientific">Stenotrophomonas oahuensis</name>
    <dbReference type="NCBI Taxonomy" id="3003271"/>
    <lineage>
        <taxon>Bacteria</taxon>
        <taxon>Pseudomonadati</taxon>
        <taxon>Pseudomonadota</taxon>
        <taxon>Gammaproteobacteria</taxon>
        <taxon>Lysobacterales</taxon>
        <taxon>Lysobacteraceae</taxon>
        <taxon>Stenotrophomonas</taxon>
    </lineage>
</organism>
<sequence length="168" mass="18408">MARFTGSIEIYDQLMQDLPGSWLLSLLTYAVVEEQKFEWMKHHAEHMGRGATDDEVRGWYEALPAAALVRSQGVAEAILKNHADLVQAAFSESVRKDVEHSALMGEIRQGRRFWPQFGLSVAGGIASSILFGSLLFLVAFLVLNDRSPVGIGASIVTDSAVESADDSR</sequence>
<protein>
    <submittedName>
        <fullName evidence="2">Uncharacterized protein</fullName>
    </submittedName>
</protein>
<keyword evidence="1" id="KW-0812">Transmembrane</keyword>
<name>A0ABY9YQH4_9GAMM</name>
<dbReference type="Proteomes" id="UP001302072">
    <property type="component" value="Chromosome"/>
</dbReference>
<dbReference type="EMBL" id="CP115541">
    <property type="protein sequence ID" value="WNH52463.1"/>
    <property type="molecule type" value="Genomic_DNA"/>
</dbReference>
<proteinExistence type="predicted"/>
<keyword evidence="1" id="KW-0472">Membrane</keyword>
<evidence type="ECO:0000313" key="3">
    <source>
        <dbReference type="Proteomes" id="UP001302072"/>
    </source>
</evidence>
<evidence type="ECO:0000313" key="2">
    <source>
        <dbReference type="EMBL" id="WNH52463.1"/>
    </source>
</evidence>
<dbReference type="RefSeq" id="WP_311191660.1">
    <property type="nucleotide sequence ID" value="NZ_CP115541.1"/>
</dbReference>
<evidence type="ECO:0000256" key="1">
    <source>
        <dbReference type="SAM" id="Phobius"/>
    </source>
</evidence>
<gene>
    <name evidence="2" type="ORF">PDM29_19425</name>
</gene>
<keyword evidence="3" id="KW-1185">Reference proteome</keyword>
<keyword evidence="1" id="KW-1133">Transmembrane helix</keyword>